<dbReference type="Proteomes" id="UP000078396">
    <property type="component" value="Unassembled WGS sequence"/>
</dbReference>
<sequence length="367" mass="37273">MNTPALTVTKPDAPPAVVSDVRLTALSDDIEVGIANLQAFLDAASVTVADVVGLPGRGLIGVAGGIETLFDVALTGWIEAESDPTAAASLTILRTLAVGAWAKLEENLGLGNPVITAATEQVGRLITGAFTGSVRNMLIAGSDVLANPLSVPNYAGVLSAGLASAQLVIGNGLRVIRTVGDAGFDIAGIAVRELTFQLTNLLGGASALLTQLGEASGSPLVEAVLGAVRDLALTPVRAVVNLGSGVIQTGLVTANAGFDVVLDVAINAVDPVDPEQPDMSERGAAEPVDNSSAADEDAAEEDIPVDDTALAAASEEKPGTEESAQETSAEETEAETEKTETTQNEPADDSAPAESEDRHDHRSKSDA</sequence>
<feature type="compositionally biased region" description="Acidic residues" evidence="1">
    <location>
        <begin position="294"/>
        <end position="305"/>
    </location>
</feature>
<reference evidence="2 3" key="1">
    <citation type="submission" date="2016-04" db="EMBL/GenBank/DDBJ databases">
        <title>Draft Genome Sequences of Staphylococcus capitis Strain H36, S. capitis Strain H65, S. cohnii Strain H62, S. hominis Strain H69, Mycobacterium iranicum Strain H39, Plantibacter sp. Strain H53, Pseudomonas oryzihabitans Strain H72, and Microbacterium sp. Strain H83, isolated from residential settings.</title>
        <authorList>
            <person name="Lymperopoulou D."/>
            <person name="Adams R.I."/>
            <person name="Lindow S."/>
            <person name="Coil D.A."/>
            <person name="Jospin G."/>
            <person name="Eisen J.A."/>
        </authorList>
    </citation>
    <scope>NUCLEOTIDE SEQUENCE [LARGE SCALE GENOMIC DNA]</scope>
    <source>
        <strain evidence="2 3">H39</strain>
    </source>
</reference>
<evidence type="ECO:0000256" key="1">
    <source>
        <dbReference type="SAM" id="MobiDB-lite"/>
    </source>
</evidence>
<accession>A0A178LRC9</accession>
<name>A0A178LRC9_MYCIR</name>
<evidence type="ECO:0000313" key="3">
    <source>
        <dbReference type="Proteomes" id="UP000078396"/>
    </source>
</evidence>
<dbReference type="AlphaFoldDB" id="A0A178LRC9"/>
<proteinExistence type="predicted"/>
<comment type="caution">
    <text evidence="2">The sequence shown here is derived from an EMBL/GenBank/DDBJ whole genome shotgun (WGS) entry which is preliminary data.</text>
</comment>
<dbReference type="EMBL" id="LWCS01000043">
    <property type="protein sequence ID" value="OAN34541.1"/>
    <property type="molecule type" value="Genomic_DNA"/>
</dbReference>
<protein>
    <submittedName>
        <fullName evidence="2">Uncharacterized protein</fullName>
    </submittedName>
</protein>
<organism evidence="2 3">
    <name type="scientific">Mycolicibacterium iranicum</name>
    <name type="common">Mycobacterium iranicum</name>
    <dbReference type="NCBI Taxonomy" id="912594"/>
    <lineage>
        <taxon>Bacteria</taxon>
        <taxon>Bacillati</taxon>
        <taxon>Actinomycetota</taxon>
        <taxon>Actinomycetes</taxon>
        <taxon>Mycobacteriales</taxon>
        <taxon>Mycobacteriaceae</taxon>
        <taxon>Mycolicibacterium</taxon>
    </lineage>
</organism>
<feature type="region of interest" description="Disordered" evidence="1">
    <location>
        <begin position="272"/>
        <end position="367"/>
    </location>
</feature>
<feature type="compositionally biased region" description="Basic and acidic residues" evidence="1">
    <location>
        <begin position="355"/>
        <end position="367"/>
    </location>
</feature>
<gene>
    <name evidence="2" type="ORF">A4X20_07555</name>
</gene>
<evidence type="ECO:0000313" key="2">
    <source>
        <dbReference type="EMBL" id="OAN34541.1"/>
    </source>
</evidence>